<feature type="chain" id="PRO_5038388387" evidence="1">
    <location>
        <begin position="22"/>
        <end position="71"/>
    </location>
</feature>
<dbReference type="AlphaFoldDB" id="K6WKM9"/>
<feature type="signal peptide" evidence="1">
    <location>
        <begin position="1"/>
        <end position="21"/>
    </location>
</feature>
<reference evidence="2 3" key="1">
    <citation type="submission" date="2012-08" db="EMBL/GenBank/DDBJ databases">
        <title>Whole genome shotgun sequence of Kineosphaera limosa NBRC 100340.</title>
        <authorList>
            <person name="Yoshida I."/>
            <person name="Isaki S."/>
            <person name="Hosoyama A."/>
            <person name="Tsuchikane K."/>
            <person name="Katsumata H."/>
            <person name="Ando Y."/>
            <person name="Ohji S."/>
            <person name="Hamada M."/>
            <person name="Tamura T."/>
            <person name="Yamazoe A."/>
            <person name="Yamazaki S."/>
            <person name="Fujita N."/>
        </authorList>
    </citation>
    <scope>NUCLEOTIDE SEQUENCE [LARGE SCALE GENOMIC DNA]</scope>
    <source>
        <strain evidence="2 3">NBRC 100340</strain>
    </source>
</reference>
<protein>
    <submittedName>
        <fullName evidence="2">Uncharacterized protein</fullName>
    </submittedName>
</protein>
<evidence type="ECO:0000313" key="3">
    <source>
        <dbReference type="Proteomes" id="UP000008366"/>
    </source>
</evidence>
<comment type="caution">
    <text evidence="2">The sequence shown here is derived from an EMBL/GenBank/DDBJ whole genome shotgun (WGS) entry which is preliminary data.</text>
</comment>
<gene>
    <name evidence="2" type="ORF">KILIM_004_01180</name>
</gene>
<proteinExistence type="predicted"/>
<evidence type="ECO:0000313" key="2">
    <source>
        <dbReference type="EMBL" id="GAB94326.1"/>
    </source>
</evidence>
<name>K6WKM9_9MICO</name>
<keyword evidence="3" id="KW-1185">Reference proteome</keyword>
<evidence type="ECO:0000256" key="1">
    <source>
        <dbReference type="SAM" id="SignalP"/>
    </source>
</evidence>
<sequence length="71" mass="7332">MTAWGATVIRSTVVLSSAAAAAGVIRAVPSMGRDRAQADRDATAAALRGRAGVRRDIWGLSVGGRRGVWTP</sequence>
<dbReference type="EMBL" id="BAHD01000004">
    <property type="protein sequence ID" value="GAB94326.1"/>
    <property type="molecule type" value="Genomic_DNA"/>
</dbReference>
<dbReference type="Proteomes" id="UP000008366">
    <property type="component" value="Unassembled WGS sequence"/>
</dbReference>
<organism evidence="2 3">
    <name type="scientific">Kineosphaera limosa NBRC 100340</name>
    <dbReference type="NCBI Taxonomy" id="1184609"/>
    <lineage>
        <taxon>Bacteria</taxon>
        <taxon>Bacillati</taxon>
        <taxon>Actinomycetota</taxon>
        <taxon>Actinomycetes</taxon>
        <taxon>Micrococcales</taxon>
        <taxon>Dermatophilaceae</taxon>
        <taxon>Kineosphaera</taxon>
    </lineage>
</organism>
<accession>K6WKM9</accession>
<keyword evidence="1" id="KW-0732">Signal</keyword>